<dbReference type="AlphaFoldDB" id="A0A917UXJ8"/>
<evidence type="ECO:0000259" key="2">
    <source>
        <dbReference type="Pfam" id="PF09364"/>
    </source>
</evidence>
<dbReference type="EMBL" id="BMMD01000034">
    <property type="protein sequence ID" value="GGJ93442.1"/>
    <property type="molecule type" value="Genomic_DNA"/>
</dbReference>
<feature type="region of interest" description="Disordered" evidence="1">
    <location>
        <begin position="381"/>
        <end position="408"/>
    </location>
</feature>
<protein>
    <recommendedName>
        <fullName evidence="2">Xylulose 5-phosphate/Fructose 6-phosphate phosphoketolase N-terminal domain-containing protein</fullName>
    </recommendedName>
</protein>
<feature type="domain" description="Xylulose 5-phosphate/Fructose 6-phosphate phosphoketolase N-terminal" evidence="2">
    <location>
        <begin position="11"/>
        <end position="370"/>
    </location>
</feature>
<dbReference type="GO" id="GO:0000287">
    <property type="term" value="F:magnesium ion binding"/>
    <property type="evidence" value="ECO:0007669"/>
    <property type="project" value="UniProtKB-ARBA"/>
</dbReference>
<accession>A0A917UXJ8</accession>
<dbReference type="PROSITE" id="PS60002">
    <property type="entry name" value="PHOSPHOKETOLASE_1"/>
    <property type="match status" value="1"/>
</dbReference>
<dbReference type="InterPro" id="IPR005593">
    <property type="entry name" value="Xul5P/Fru6P_PKetolase"/>
</dbReference>
<dbReference type="GO" id="GO:0016832">
    <property type="term" value="F:aldehyde-lyase activity"/>
    <property type="evidence" value="ECO:0007669"/>
    <property type="project" value="InterPro"/>
</dbReference>
<dbReference type="GO" id="GO:0005975">
    <property type="term" value="P:carbohydrate metabolic process"/>
    <property type="evidence" value="ECO:0007669"/>
    <property type="project" value="InterPro"/>
</dbReference>
<feature type="compositionally biased region" description="Polar residues" evidence="1">
    <location>
        <begin position="398"/>
        <end position="408"/>
    </location>
</feature>
<dbReference type="InterPro" id="IPR019790">
    <property type="entry name" value="Xul5P/Fru6P_PKetolase_CS"/>
</dbReference>
<dbReference type="Pfam" id="PF09364">
    <property type="entry name" value="XFP_N"/>
    <property type="match status" value="1"/>
</dbReference>
<organism evidence="3 4">
    <name type="scientific">Agromyces bauzanensis</name>
    <dbReference type="NCBI Taxonomy" id="1308924"/>
    <lineage>
        <taxon>Bacteria</taxon>
        <taxon>Bacillati</taxon>
        <taxon>Actinomycetota</taxon>
        <taxon>Actinomycetes</taxon>
        <taxon>Micrococcales</taxon>
        <taxon>Microbacteriaceae</taxon>
        <taxon>Agromyces</taxon>
    </lineage>
</organism>
<dbReference type="Proteomes" id="UP000636956">
    <property type="component" value="Unassembled WGS sequence"/>
</dbReference>
<dbReference type="PANTHER" id="PTHR31273:SF0">
    <property type="entry name" value="PHOSPHOKETOLASE-RELATED"/>
    <property type="match status" value="1"/>
</dbReference>
<name>A0A917UXJ8_9MICO</name>
<evidence type="ECO:0000313" key="3">
    <source>
        <dbReference type="EMBL" id="GGJ93442.1"/>
    </source>
</evidence>
<dbReference type="PANTHER" id="PTHR31273">
    <property type="entry name" value="PHOSPHOKETOLASE-RELATED"/>
    <property type="match status" value="1"/>
</dbReference>
<sequence length="408" mass="44992">MTSMSTRPVLDQAQLNRINAWWRAANYLSVGQIYLMDNPLLREPLEPEHIKPRLLGHWGTTPGLNFIYAHLNRAIMARDLDMIYVMGPGHGGPGPVAASWLEGVYTETYPDITRDAKGMRRLFRQFSFPGGIPSHVAPETPGSIHEGGELGYALSHAYGAAFDNRDLIVAAVVGDGEAETGPLAASWQSNKFVDPQRDGTVLPILHLNGYKIANPTVLARISPKELDHLLRGFGHTPHYVEGDDPAQMHQAFARALDACLDEIEEIKRRAREEGQVERPLWPMIVLRSPKGWTGPAEVDGNKVEGTWRSHQVPFAEARENDSHRDVLERWLRSYRPEELFDESGAPVPAISSLHPSGTRRMSSNPHSNGAACCGTCGCPTSVNTGSPSSSRERRTRNPRTPSACSFAT</sequence>
<dbReference type="SUPFAM" id="SSF52518">
    <property type="entry name" value="Thiamin diphosphate-binding fold (THDP-binding)"/>
    <property type="match status" value="1"/>
</dbReference>
<dbReference type="Gene3D" id="3.40.50.970">
    <property type="match status" value="1"/>
</dbReference>
<dbReference type="CDD" id="cd02011">
    <property type="entry name" value="TPP_PK"/>
    <property type="match status" value="1"/>
</dbReference>
<keyword evidence="4" id="KW-1185">Reference proteome</keyword>
<reference evidence="3" key="2">
    <citation type="submission" date="2020-09" db="EMBL/GenBank/DDBJ databases">
        <authorList>
            <person name="Sun Q."/>
            <person name="Zhou Y."/>
        </authorList>
    </citation>
    <scope>NUCLEOTIDE SEQUENCE</scope>
    <source>
        <strain evidence="3">CGMCC 1.8984</strain>
    </source>
</reference>
<evidence type="ECO:0000256" key="1">
    <source>
        <dbReference type="SAM" id="MobiDB-lite"/>
    </source>
</evidence>
<comment type="caution">
    <text evidence="3">The sequence shown here is derived from an EMBL/GenBank/DDBJ whole genome shotgun (WGS) entry which is preliminary data.</text>
</comment>
<reference evidence="3" key="1">
    <citation type="journal article" date="2014" name="Int. J. Syst. Evol. Microbiol.">
        <title>Complete genome sequence of Corynebacterium casei LMG S-19264T (=DSM 44701T), isolated from a smear-ripened cheese.</title>
        <authorList>
            <consortium name="US DOE Joint Genome Institute (JGI-PGF)"/>
            <person name="Walter F."/>
            <person name="Albersmeier A."/>
            <person name="Kalinowski J."/>
            <person name="Ruckert C."/>
        </authorList>
    </citation>
    <scope>NUCLEOTIDE SEQUENCE</scope>
    <source>
        <strain evidence="3">CGMCC 1.8984</strain>
    </source>
</reference>
<evidence type="ECO:0000313" key="4">
    <source>
        <dbReference type="Proteomes" id="UP000636956"/>
    </source>
</evidence>
<proteinExistence type="predicted"/>
<dbReference type="InterPro" id="IPR018970">
    <property type="entry name" value="Xul5P/Fru6P_PKetolase_N"/>
</dbReference>
<gene>
    <name evidence="3" type="ORF">GCM10011372_34900</name>
</gene>
<dbReference type="InterPro" id="IPR029061">
    <property type="entry name" value="THDP-binding"/>
</dbReference>